<feature type="signal peptide" evidence="1">
    <location>
        <begin position="1"/>
        <end position="19"/>
    </location>
</feature>
<gene>
    <name evidence="2" type="primary">Fbxo23</name>
    <name evidence="2" type="ORF">rCG_24267</name>
</gene>
<sequence>MCVCVCVCVCVRVPVPVCACAWHARVRTREYTWSLHPAAVRWWPFQSSKGDGARRVGHVPASPSLLWDVSLCGLGACCLRPLHIHHDLEPAWSSPWPQCHSL</sequence>
<dbReference type="Proteomes" id="UP000234681">
    <property type="component" value="Chromosome 17"/>
</dbReference>
<reference evidence="3" key="1">
    <citation type="submission" date="2005-09" db="EMBL/GenBank/DDBJ databases">
        <authorList>
            <person name="Mural R.J."/>
            <person name="Li P.W."/>
            <person name="Adams M.D."/>
            <person name="Amanatides P.G."/>
            <person name="Baden-Tillson H."/>
            <person name="Barnstead M."/>
            <person name="Chin S.H."/>
            <person name="Dew I."/>
            <person name="Evans C.A."/>
            <person name="Ferriera S."/>
            <person name="Flanigan M."/>
            <person name="Fosler C."/>
            <person name="Glodek A."/>
            <person name="Gu Z."/>
            <person name="Holt R.A."/>
            <person name="Jennings D."/>
            <person name="Kraft C.L."/>
            <person name="Lu F."/>
            <person name="Nguyen T."/>
            <person name="Nusskern D.R."/>
            <person name="Pfannkoch C.M."/>
            <person name="Sitter C."/>
            <person name="Sutton G.G."/>
            <person name="Venter J.C."/>
            <person name="Wang Z."/>
            <person name="Woodage T."/>
            <person name="Zheng X.H."/>
            <person name="Zhong F."/>
        </authorList>
    </citation>
    <scope>NUCLEOTIDE SEQUENCE [LARGE SCALE GENOMIC DNA]</scope>
    <source>
        <strain>BN</strain>
        <strain evidence="3">Sprague-Dawley</strain>
    </source>
</reference>
<keyword evidence="1" id="KW-0732">Signal</keyword>
<name>A6KAW5_RAT</name>
<dbReference type="AlphaFoldDB" id="A6KAW5"/>
<accession>A6KAW5</accession>
<evidence type="ECO:0000256" key="1">
    <source>
        <dbReference type="SAM" id="SignalP"/>
    </source>
</evidence>
<organism evidence="2 3">
    <name type="scientific">Rattus norvegicus</name>
    <name type="common">Rat</name>
    <dbReference type="NCBI Taxonomy" id="10116"/>
    <lineage>
        <taxon>Eukaryota</taxon>
        <taxon>Metazoa</taxon>
        <taxon>Chordata</taxon>
        <taxon>Craniata</taxon>
        <taxon>Vertebrata</taxon>
        <taxon>Euteleostomi</taxon>
        <taxon>Mammalia</taxon>
        <taxon>Eutheria</taxon>
        <taxon>Euarchontoglires</taxon>
        <taxon>Glires</taxon>
        <taxon>Rodentia</taxon>
        <taxon>Myomorpha</taxon>
        <taxon>Muroidea</taxon>
        <taxon>Muridae</taxon>
        <taxon>Murinae</taxon>
        <taxon>Rattus</taxon>
    </lineage>
</organism>
<proteinExistence type="predicted"/>
<protein>
    <submittedName>
        <fullName evidence="2">F-box only protein 23, isoform CRA_e</fullName>
    </submittedName>
</protein>
<feature type="chain" id="PRO_5039919193" evidence="1">
    <location>
        <begin position="20"/>
        <end position="102"/>
    </location>
</feature>
<evidence type="ECO:0000313" key="2">
    <source>
        <dbReference type="EMBL" id="EDL94025.1"/>
    </source>
</evidence>
<dbReference type="EMBL" id="CH474032">
    <property type="protein sequence ID" value="EDL94025.1"/>
    <property type="molecule type" value="Genomic_DNA"/>
</dbReference>
<evidence type="ECO:0000313" key="3">
    <source>
        <dbReference type="Proteomes" id="UP000234681"/>
    </source>
</evidence>